<gene>
    <name evidence="1" type="ORF">EUGRSUZ_D01885</name>
</gene>
<accession>A0A059CGR4</accession>
<protein>
    <submittedName>
        <fullName evidence="1">Uncharacterized protein</fullName>
    </submittedName>
</protein>
<name>A0A059CGR4_EUCGR</name>
<dbReference type="AlphaFoldDB" id="A0A059CGR4"/>
<proteinExistence type="predicted"/>
<evidence type="ECO:0000313" key="1">
    <source>
        <dbReference type="EMBL" id="KCW77572.1"/>
    </source>
</evidence>
<sequence length="88" mass="10269">MAGTPTFIQRHFSLLPCKYRTLHEMQKMNHLPQQQSSGKLQRLHSTLKNIFFSPLSDKAIACYPSKLTSAAFYHSCFIRKRKTRLEVQ</sequence>
<dbReference type="InParanoid" id="A0A059CGR4"/>
<dbReference type="Gramene" id="KCW77572">
    <property type="protein sequence ID" value="KCW77572"/>
    <property type="gene ID" value="EUGRSUZ_D01885"/>
</dbReference>
<organism evidence="1">
    <name type="scientific">Eucalyptus grandis</name>
    <name type="common">Flooded gum</name>
    <dbReference type="NCBI Taxonomy" id="71139"/>
    <lineage>
        <taxon>Eukaryota</taxon>
        <taxon>Viridiplantae</taxon>
        <taxon>Streptophyta</taxon>
        <taxon>Embryophyta</taxon>
        <taxon>Tracheophyta</taxon>
        <taxon>Spermatophyta</taxon>
        <taxon>Magnoliopsida</taxon>
        <taxon>eudicotyledons</taxon>
        <taxon>Gunneridae</taxon>
        <taxon>Pentapetalae</taxon>
        <taxon>rosids</taxon>
        <taxon>malvids</taxon>
        <taxon>Myrtales</taxon>
        <taxon>Myrtaceae</taxon>
        <taxon>Myrtoideae</taxon>
        <taxon>Eucalypteae</taxon>
        <taxon>Eucalyptus</taxon>
    </lineage>
</organism>
<reference evidence="1" key="1">
    <citation type="submission" date="2013-07" db="EMBL/GenBank/DDBJ databases">
        <title>The genome of Eucalyptus grandis.</title>
        <authorList>
            <person name="Schmutz J."/>
            <person name="Hayes R."/>
            <person name="Myburg A."/>
            <person name="Tuskan G."/>
            <person name="Grattapaglia D."/>
            <person name="Rokhsar D.S."/>
        </authorList>
    </citation>
    <scope>NUCLEOTIDE SEQUENCE</scope>
    <source>
        <tissue evidence="1">Leaf extractions</tissue>
    </source>
</reference>
<dbReference type="EMBL" id="KK198756">
    <property type="protein sequence ID" value="KCW77572.1"/>
    <property type="molecule type" value="Genomic_DNA"/>
</dbReference>